<organism evidence="11 13">
    <name type="scientific">Ficus carica</name>
    <name type="common">Common fig</name>
    <dbReference type="NCBI Taxonomy" id="3494"/>
    <lineage>
        <taxon>Eukaryota</taxon>
        <taxon>Viridiplantae</taxon>
        <taxon>Streptophyta</taxon>
        <taxon>Embryophyta</taxon>
        <taxon>Tracheophyta</taxon>
        <taxon>Spermatophyta</taxon>
        <taxon>Magnoliopsida</taxon>
        <taxon>eudicotyledons</taxon>
        <taxon>Gunneridae</taxon>
        <taxon>Pentapetalae</taxon>
        <taxon>rosids</taxon>
        <taxon>fabids</taxon>
        <taxon>Rosales</taxon>
        <taxon>Moraceae</taxon>
        <taxon>Ficeae</taxon>
        <taxon>Ficus</taxon>
    </lineage>
</organism>
<evidence type="ECO:0000256" key="6">
    <source>
        <dbReference type="ARBA" id="ARBA00023004"/>
    </source>
</evidence>
<dbReference type="GO" id="GO:0004497">
    <property type="term" value="F:monooxygenase activity"/>
    <property type="evidence" value="ECO:0007669"/>
    <property type="project" value="UniProtKB-KW"/>
</dbReference>
<sequence>MDFLYTIFTFISISLLFLLLSFCFLMLRICTGKSINDSSYPPVKGTIFDQLFYFNKLYDYQTKFAVKFSTFRLLALDHSELFTTDPRNIEHVLKTNFDHYPKGEHVKNIVTDLFGQGIFVVNGEKWRQQRKLASFEFSIRFLRDFSCSVFRRNASKLVRAVSGFSVAGRVFDMQDLLMRCTLDSIFEVGFGVDLNCLEGSNKEGTAFMKAFDESSALIFWRFVDPLWKLKRFFNIGSEASLKKNIKIIDQFVNQLIMKKRKLLAERQDCNDKEDILLRFLTENEKNPEEMNDQYLRDIILNFMIAGKDTSANTLSWFFYMLCKSPLVQEKVAQEVRDVIGGKPNQNKANIDDVVAAITDATLDQMHYLHAALTETLRLYPAVPVDGRCADVDDILPDGFKVKKGDGVYYIAYAMGRMPYIWGEDAHEFRPERWLKDGVFQPESPFKFIAFHAGPRICLGKDFAYRQMKILSIALLRFFCFKLADATKPAGPQICLGKDFAYRQMKILSIALLCFFRFKLADDTKPVHYRTMLTLHIDGAQPLCAAPRTIS</sequence>
<evidence type="ECO:0008006" key="14">
    <source>
        <dbReference type="Google" id="ProtNLM"/>
    </source>
</evidence>
<dbReference type="PROSITE" id="PS00086">
    <property type="entry name" value="CYTOCHROME_P450"/>
    <property type="match status" value="1"/>
</dbReference>
<dbReference type="EMBL" id="BTGU01004652">
    <property type="protein sequence ID" value="GMN30296.1"/>
    <property type="molecule type" value="Genomic_DNA"/>
</dbReference>
<evidence type="ECO:0000256" key="9">
    <source>
        <dbReference type="RuleBase" id="RU000461"/>
    </source>
</evidence>
<dbReference type="GO" id="GO:0006629">
    <property type="term" value="P:lipid metabolic process"/>
    <property type="evidence" value="ECO:0007669"/>
    <property type="project" value="UniProtKB-ARBA"/>
</dbReference>
<evidence type="ECO:0000313" key="11">
    <source>
        <dbReference type="EMBL" id="GMN30296.1"/>
    </source>
</evidence>
<evidence type="ECO:0000256" key="8">
    <source>
        <dbReference type="PIRSR" id="PIRSR602401-1"/>
    </source>
</evidence>
<keyword evidence="5 9" id="KW-0560">Oxidoreductase</keyword>
<dbReference type="Gene3D" id="1.10.630.10">
    <property type="entry name" value="Cytochrome P450"/>
    <property type="match status" value="2"/>
</dbReference>
<dbReference type="SUPFAM" id="SSF48264">
    <property type="entry name" value="Cytochrome P450"/>
    <property type="match status" value="2"/>
</dbReference>
<comment type="caution">
    <text evidence="11">The sequence shown here is derived from an EMBL/GenBank/DDBJ whole genome shotgun (WGS) entry which is preliminary data.</text>
</comment>
<dbReference type="InterPro" id="IPR001128">
    <property type="entry name" value="Cyt_P450"/>
</dbReference>
<evidence type="ECO:0000256" key="7">
    <source>
        <dbReference type="ARBA" id="ARBA00023033"/>
    </source>
</evidence>
<evidence type="ECO:0000256" key="1">
    <source>
        <dbReference type="ARBA" id="ARBA00001971"/>
    </source>
</evidence>
<reference evidence="11" key="1">
    <citation type="submission" date="2023-07" db="EMBL/GenBank/DDBJ databases">
        <title>draft genome sequence of fig (Ficus carica).</title>
        <authorList>
            <person name="Takahashi T."/>
            <person name="Nishimura K."/>
        </authorList>
    </citation>
    <scope>NUCLEOTIDE SEQUENCE</scope>
</reference>
<feature type="transmembrane region" description="Helical" evidence="10">
    <location>
        <begin position="6"/>
        <end position="27"/>
    </location>
</feature>
<keyword evidence="4 8" id="KW-0479">Metal-binding</keyword>
<dbReference type="Pfam" id="PF00067">
    <property type="entry name" value="p450"/>
    <property type="match status" value="1"/>
</dbReference>
<evidence type="ECO:0000313" key="12">
    <source>
        <dbReference type="EMBL" id="GMN30305.1"/>
    </source>
</evidence>
<keyword evidence="6 8" id="KW-0408">Iron</keyword>
<keyword evidence="10" id="KW-1133">Transmembrane helix</keyword>
<dbReference type="InterPro" id="IPR002401">
    <property type="entry name" value="Cyt_P450_E_grp-I"/>
</dbReference>
<keyword evidence="3 8" id="KW-0349">Heme</keyword>
<dbReference type="GO" id="GO:0020037">
    <property type="term" value="F:heme binding"/>
    <property type="evidence" value="ECO:0007669"/>
    <property type="project" value="InterPro"/>
</dbReference>
<dbReference type="AlphaFoldDB" id="A0AA88CU37"/>
<dbReference type="PRINTS" id="PR00385">
    <property type="entry name" value="P450"/>
</dbReference>
<dbReference type="EMBL" id="BTGU01004654">
    <property type="protein sequence ID" value="GMN30305.1"/>
    <property type="molecule type" value="Genomic_DNA"/>
</dbReference>
<evidence type="ECO:0000256" key="3">
    <source>
        <dbReference type="ARBA" id="ARBA00022617"/>
    </source>
</evidence>
<feature type="binding site" description="axial binding residue" evidence="8">
    <location>
        <position position="457"/>
    </location>
    <ligand>
        <name>heme</name>
        <dbReference type="ChEBI" id="CHEBI:30413"/>
    </ligand>
    <ligandPart>
        <name>Fe</name>
        <dbReference type="ChEBI" id="CHEBI:18248"/>
    </ligandPart>
</feature>
<evidence type="ECO:0000256" key="4">
    <source>
        <dbReference type="ARBA" id="ARBA00022723"/>
    </source>
</evidence>
<dbReference type="GO" id="GO:0016705">
    <property type="term" value="F:oxidoreductase activity, acting on paired donors, with incorporation or reduction of molecular oxygen"/>
    <property type="evidence" value="ECO:0007669"/>
    <property type="project" value="InterPro"/>
</dbReference>
<comment type="cofactor">
    <cofactor evidence="1 8">
        <name>heme</name>
        <dbReference type="ChEBI" id="CHEBI:30413"/>
    </cofactor>
</comment>
<proteinExistence type="inferred from homology"/>
<evidence type="ECO:0000256" key="5">
    <source>
        <dbReference type="ARBA" id="ARBA00023002"/>
    </source>
</evidence>
<comment type="similarity">
    <text evidence="2 9">Belongs to the cytochrome P450 family.</text>
</comment>
<evidence type="ECO:0000256" key="10">
    <source>
        <dbReference type="SAM" id="Phobius"/>
    </source>
</evidence>
<dbReference type="InterPro" id="IPR017972">
    <property type="entry name" value="Cyt_P450_CS"/>
</dbReference>
<accession>A0AA88CU37</accession>
<evidence type="ECO:0000313" key="13">
    <source>
        <dbReference type="Proteomes" id="UP001187192"/>
    </source>
</evidence>
<keyword evidence="13" id="KW-1185">Reference proteome</keyword>
<dbReference type="InterPro" id="IPR036396">
    <property type="entry name" value="Cyt_P450_sf"/>
</dbReference>
<dbReference type="PRINTS" id="PR00463">
    <property type="entry name" value="EP450I"/>
</dbReference>
<keyword evidence="10" id="KW-0812">Transmembrane</keyword>
<gene>
    <name evidence="11" type="ORF">TIFTF001_046416</name>
    <name evidence="12" type="ORF">TIFTF001_046418</name>
</gene>
<dbReference type="PANTHER" id="PTHR24296">
    <property type="entry name" value="CYTOCHROME P450"/>
    <property type="match status" value="1"/>
</dbReference>
<evidence type="ECO:0000256" key="2">
    <source>
        <dbReference type="ARBA" id="ARBA00010617"/>
    </source>
</evidence>
<dbReference type="Proteomes" id="UP001187192">
    <property type="component" value="Unassembled WGS sequence"/>
</dbReference>
<protein>
    <recommendedName>
        <fullName evidence="14">Cytochrome P450</fullName>
    </recommendedName>
</protein>
<keyword evidence="10" id="KW-0472">Membrane</keyword>
<dbReference type="CDD" id="cd11064">
    <property type="entry name" value="CYP86A"/>
    <property type="match status" value="1"/>
</dbReference>
<name>A0AA88CU37_FICCA</name>
<keyword evidence="7 9" id="KW-0503">Monooxygenase</keyword>
<dbReference type="GO" id="GO:0005506">
    <property type="term" value="F:iron ion binding"/>
    <property type="evidence" value="ECO:0007669"/>
    <property type="project" value="InterPro"/>
</dbReference>